<dbReference type="Proteomes" id="UP000576368">
    <property type="component" value="Unassembled WGS sequence"/>
</dbReference>
<dbReference type="GeneID" id="86892596"/>
<reference evidence="2 3" key="1">
    <citation type="submission" date="2020-03" db="EMBL/GenBank/DDBJ databases">
        <title>Genomic Encyclopedia of Type Strains, Phase IV (KMG-IV): sequencing the most valuable type-strain genomes for metagenomic binning, comparative biology and taxonomic classification.</title>
        <authorList>
            <person name="Goeker M."/>
        </authorList>
    </citation>
    <scope>NUCLEOTIDE SEQUENCE [LARGE SCALE GENOMIC DNA]</scope>
    <source>
        <strain evidence="2 3">DSM 105722</strain>
    </source>
</reference>
<gene>
    <name evidence="2" type="ORF">GGR15_001379</name>
</gene>
<name>A0A7X5YAU4_9BACT</name>
<evidence type="ECO:0000313" key="2">
    <source>
        <dbReference type="EMBL" id="NJC17764.1"/>
    </source>
</evidence>
<dbReference type="EMBL" id="JAATLI010000004">
    <property type="protein sequence ID" value="NJC17764.1"/>
    <property type="molecule type" value="Genomic_DNA"/>
</dbReference>
<keyword evidence="1" id="KW-0812">Transmembrane</keyword>
<protein>
    <submittedName>
        <fullName evidence="2">Uncharacterized protein</fullName>
    </submittedName>
</protein>
<evidence type="ECO:0000256" key="1">
    <source>
        <dbReference type="SAM" id="Phobius"/>
    </source>
</evidence>
<feature type="transmembrane region" description="Helical" evidence="1">
    <location>
        <begin position="16"/>
        <end position="33"/>
    </location>
</feature>
<sequence length="63" mass="7074">MVLSVHPDVSGRADKIILPGLSAVCDGVFHLWIGRSYTAFRFRFKRTAKKKNHLKNCKSTSLA</sequence>
<proteinExistence type="predicted"/>
<organism evidence="2 3">
    <name type="scientific">Butyricimonas paravirosa</name>
    <dbReference type="NCBI Taxonomy" id="1472417"/>
    <lineage>
        <taxon>Bacteria</taxon>
        <taxon>Pseudomonadati</taxon>
        <taxon>Bacteroidota</taxon>
        <taxon>Bacteroidia</taxon>
        <taxon>Bacteroidales</taxon>
        <taxon>Odoribacteraceae</taxon>
        <taxon>Butyricimonas</taxon>
    </lineage>
</organism>
<keyword evidence="1" id="KW-1133">Transmembrane helix</keyword>
<keyword evidence="1" id="KW-0472">Membrane</keyword>
<dbReference type="AlphaFoldDB" id="A0A7X5YAU4"/>
<dbReference type="RefSeq" id="WP_168044205.1">
    <property type="nucleotide sequence ID" value="NZ_BMPA01000004.1"/>
</dbReference>
<accession>A0A7X5YAU4</accession>
<comment type="caution">
    <text evidence="2">The sequence shown here is derived from an EMBL/GenBank/DDBJ whole genome shotgun (WGS) entry which is preliminary data.</text>
</comment>
<evidence type="ECO:0000313" key="3">
    <source>
        <dbReference type="Proteomes" id="UP000576368"/>
    </source>
</evidence>